<evidence type="ECO:0000259" key="4">
    <source>
        <dbReference type="Pfam" id="PF04183"/>
    </source>
</evidence>
<name>A0ABM9BY12_9BACL</name>
<evidence type="ECO:0000256" key="1">
    <source>
        <dbReference type="ARBA" id="ARBA00004924"/>
    </source>
</evidence>
<dbReference type="Gene3D" id="3.30.310.280">
    <property type="match status" value="1"/>
</dbReference>
<dbReference type="Proteomes" id="UP000838686">
    <property type="component" value="Unassembled WGS sequence"/>
</dbReference>
<dbReference type="Gene3D" id="6.10.250.3370">
    <property type="match status" value="1"/>
</dbReference>
<comment type="caution">
    <text evidence="6">The sequence shown here is derived from an EMBL/GenBank/DDBJ whole genome shotgun (WGS) entry which is preliminary data.</text>
</comment>
<feature type="domain" description="Aerobactin siderophore biosynthesis IucA/IucC N-terminal" evidence="4">
    <location>
        <begin position="156"/>
        <end position="404"/>
    </location>
</feature>
<gene>
    <name evidence="6" type="primary">sbnF_1</name>
    <name evidence="6" type="ORF">PAECIP111893_00852</name>
</gene>
<reference evidence="6" key="1">
    <citation type="submission" date="2022-01" db="EMBL/GenBank/DDBJ databases">
        <authorList>
            <person name="Criscuolo A."/>
        </authorList>
    </citation>
    <scope>NUCLEOTIDE SEQUENCE</scope>
    <source>
        <strain evidence="6">CIP111893</strain>
    </source>
</reference>
<dbReference type="GO" id="GO:0016874">
    <property type="term" value="F:ligase activity"/>
    <property type="evidence" value="ECO:0007669"/>
    <property type="project" value="UniProtKB-KW"/>
</dbReference>
<comment type="pathway">
    <text evidence="1">Siderophore biosynthesis.</text>
</comment>
<evidence type="ECO:0000259" key="5">
    <source>
        <dbReference type="Pfam" id="PF06276"/>
    </source>
</evidence>
<evidence type="ECO:0000256" key="2">
    <source>
        <dbReference type="ARBA" id="ARBA00007832"/>
    </source>
</evidence>
<dbReference type="PANTHER" id="PTHR34384:SF6">
    <property type="entry name" value="STAPHYLOFERRIN B SYNTHASE"/>
    <property type="match status" value="1"/>
</dbReference>
<comment type="similarity">
    <text evidence="2">Belongs to the IucA/IucC family.</text>
</comment>
<organism evidence="6 7">
    <name type="scientific">Paenibacillus plantiphilus</name>
    <dbReference type="NCBI Taxonomy" id="2905650"/>
    <lineage>
        <taxon>Bacteria</taxon>
        <taxon>Bacillati</taxon>
        <taxon>Bacillota</taxon>
        <taxon>Bacilli</taxon>
        <taxon>Bacillales</taxon>
        <taxon>Paenibacillaceae</taxon>
        <taxon>Paenibacillus</taxon>
    </lineage>
</organism>
<feature type="region of interest" description="Disordered" evidence="3">
    <location>
        <begin position="482"/>
        <end position="517"/>
    </location>
</feature>
<dbReference type="EMBL" id="CAKMMF010000004">
    <property type="protein sequence ID" value="CAH1197625.1"/>
    <property type="molecule type" value="Genomic_DNA"/>
</dbReference>
<evidence type="ECO:0000256" key="3">
    <source>
        <dbReference type="SAM" id="MobiDB-lite"/>
    </source>
</evidence>
<dbReference type="InterPro" id="IPR007310">
    <property type="entry name" value="Aerobactin_biosyn_IucA/IucC_N"/>
</dbReference>
<sequence>MNMLDLQDSIRSSRYVEVRRRVFRQLLEALIYEEATAADAVPLSSGAVRFTISGRDEAGQEVRYVCEGRRKLSFGRIRLSPEPVRRIQGKQSREADDPARFLDEVYGAMADSPASPEHSERPEQLGGFIREIMQTLLKDAMAPRGQELLLPAEAEYEELEGEISGGHPYHPCYKSRIGFDLSDHAAYGPEFKQRFKLLWIAVRKELVELAVSGSVEYDTWIGEELGAETLQRFNGLLRAEGHAPEHYVYMPLHPWQWRERGAALLFRFIRSGQVVPVGEDEDDYTAQQSIRTLSNRTDKAKANVKLSLSIINTSALRIIRPHHTASAPQLSDWLARIVDDDPYLNEELGLIVLKEIVGLSFRYDCLLPPIRKEAAGALGAIWRESIHKRLVGEEQAVPFTLLCHLDINGRPAIDGWVRQYGLEEWVKELLQVSIRPLIHLLFAHGIAMEAHAQNLLLIHRQGRPARLAIKDLPGGLQICSGPASVRSESNDAEQSSVSNGGGQSCADRGSHSCGSSQSRLEKGFLRSCLAEGMTQARDFFVDAFFHINCAELALFLEAHYGFDETAFWRLAAAVIHEYESSFNTAADDSLGQYDLFAEFVAVGRLATRRLYGEHAASDHFVPNPLFVFNKSKEGGAGNESGTVAI</sequence>
<dbReference type="EC" id="6.3.2.55" evidence="6"/>
<dbReference type="InterPro" id="IPR037455">
    <property type="entry name" value="LucA/IucC-like"/>
</dbReference>
<keyword evidence="6" id="KW-0436">Ligase</keyword>
<keyword evidence="7" id="KW-1185">Reference proteome</keyword>
<evidence type="ECO:0000313" key="7">
    <source>
        <dbReference type="Proteomes" id="UP000838686"/>
    </source>
</evidence>
<dbReference type="Pfam" id="PF04183">
    <property type="entry name" value="IucA_IucC"/>
    <property type="match status" value="1"/>
</dbReference>
<protein>
    <submittedName>
        <fullName evidence="6">2-[(L-alanin-3-ylcarbamoyl)methyl]-3-(2-aminoethylcarbamoyl)-2-hydroxypropanoate synthase</fullName>
        <ecNumber evidence="6">6.3.2.55</ecNumber>
    </submittedName>
</protein>
<evidence type="ECO:0000313" key="6">
    <source>
        <dbReference type="EMBL" id="CAH1197625.1"/>
    </source>
</evidence>
<feature type="domain" description="Aerobactin siderophore biosynthesis IucA/IucC-like C-terminal" evidence="5">
    <location>
        <begin position="423"/>
        <end position="612"/>
    </location>
</feature>
<dbReference type="RefSeq" id="WP_236339176.1">
    <property type="nucleotide sequence ID" value="NZ_CAKMMF010000004.1"/>
</dbReference>
<dbReference type="Pfam" id="PF06276">
    <property type="entry name" value="FhuF"/>
    <property type="match status" value="1"/>
</dbReference>
<accession>A0ABM9BY12</accession>
<dbReference type="InterPro" id="IPR022770">
    <property type="entry name" value="IucA/IucC-like_C"/>
</dbReference>
<dbReference type="PANTHER" id="PTHR34384">
    <property type="entry name" value="L-2,3-DIAMINOPROPANOATE--CITRATE LIGASE"/>
    <property type="match status" value="1"/>
</dbReference>
<dbReference type="Gene3D" id="1.10.510.40">
    <property type="match status" value="1"/>
</dbReference>
<proteinExistence type="inferred from homology"/>